<evidence type="ECO:0000313" key="2">
    <source>
        <dbReference type="EMBL" id="MBH0779247.1"/>
    </source>
</evidence>
<proteinExistence type="predicted"/>
<name>A0A931ICQ7_9NOCA</name>
<evidence type="ECO:0008006" key="4">
    <source>
        <dbReference type="Google" id="ProtNLM"/>
    </source>
</evidence>
<dbReference type="EMBL" id="JADMLG010000010">
    <property type="protein sequence ID" value="MBH0779247.1"/>
    <property type="molecule type" value="Genomic_DNA"/>
</dbReference>
<gene>
    <name evidence="2" type="ORF">IT779_23545</name>
</gene>
<protein>
    <recommendedName>
        <fullName evidence="4">Glycoside hydrolase family 42 N-terminal domain-containing protein</fullName>
    </recommendedName>
</protein>
<keyword evidence="1" id="KW-0732">Signal</keyword>
<organism evidence="2 3">
    <name type="scientific">Nocardia bovistercoris</name>
    <dbReference type="NCBI Taxonomy" id="2785916"/>
    <lineage>
        <taxon>Bacteria</taxon>
        <taxon>Bacillati</taxon>
        <taxon>Actinomycetota</taxon>
        <taxon>Actinomycetes</taxon>
        <taxon>Mycobacteriales</taxon>
        <taxon>Nocardiaceae</taxon>
        <taxon>Nocardia</taxon>
    </lineage>
</organism>
<dbReference type="RefSeq" id="WP_196151565.1">
    <property type="nucleotide sequence ID" value="NZ_JADMLG010000010.1"/>
</dbReference>
<comment type="caution">
    <text evidence="2">The sequence shown here is derived from an EMBL/GenBank/DDBJ whole genome shotgun (WGS) entry which is preliminary data.</text>
</comment>
<dbReference type="Proteomes" id="UP000655751">
    <property type="component" value="Unassembled WGS sequence"/>
</dbReference>
<reference evidence="2" key="1">
    <citation type="submission" date="2020-11" db="EMBL/GenBank/DDBJ databases">
        <title>Nocardia NEAU-351.nov., a novel actinomycete isolated from the cow dung.</title>
        <authorList>
            <person name="Zhang X."/>
        </authorList>
    </citation>
    <scope>NUCLEOTIDE SEQUENCE</scope>
    <source>
        <strain evidence="2">NEAU-351</strain>
    </source>
</reference>
<keyword evidence="3" id="KW-1185">Reference proteome</keyword>
<dbReference type="AlphaFoldDB" id="A0A931ICQ7"/>
<sequence>MLTRGIAPRFAAAAAALFLLHTAPTSITEADAAPAHSRLVFAAGEEVSTLHGFTSGQVPDPNTYWTVPRDFSAYTPEVWRLLQNRGAAIAVNMRWQRDFGPVPAGMPRFDELLPFLRTAADHHVGVVAWLTIPYSDGYWATEDNVAQHERMIRDFDAWTHAVEFRPEEVVLDLEAPLTDTAVFNKAFRDPLPAVQMLARNIGPEQQCEAMHGYERVVAWLEEHGYPTKAAAYSYLFDDIADGDLGLSDALDMPVPRPGVFRELGFMAMRSVYASMIGSDPGPSIHSAYIAEMKRWYGDSATFSLGEAGEGPYEHDLGELVRDTRLAAALTTGTVGIYSLDKALADYGIAGVSELFDAAERPLTGAELAAATEISPTAKAARGLVGVENAAVGTLAPIATGSQGSVRSPNPWPPTC</sequence>
<accession>A0A931ICQ7</accession>
<evidence type="ECO:0000256" key="1">
    <source>
        <dbReference type="SAM" id="SignalP"/>
    </source>
</evidence>
<feature type="chain" id="PRO_5038493727" description="Glycoside hydrolase family 42 N-terminal domain-containing protein" evidence="1">
    <location>
        <begin position="28"/>
        <end position="415"/>
    </location>
</feature>
<feature type="signal peptide" evidence="1">
    <location>
        <begin position="1"/>
        <end position="27"/>
    </location>
</feature>
<evidence type="ECO:0000313" key="3">
    <source>
        <dbReference type="Proteomes" id="UP000655751"/>
    </source>
</evidence>